<keyword evidence="2" id="KW-0812">Transmembrane</keyword>
<name>A0AAW0GAN7_9APHY</name>
<evidence type="ECO:0000256" key="1">
    <source>
        <dbReference type="SAM" id="MobiDB-lite"/>
    </source>
</evidence>
<accession>A0AAW0GAN7</accession>
<gene>
    <name evidence="3" type="ORF">QCA50_008160</name>
</gene>
<proteinExistence type="predicted"/>
<comment type="caution">
    <text evidence="3">The sequence shown here is derived from an EMBL/GenBank/DDBJ whole genome shotgun (WGS) entry which is preliminary data.</text>
</comment>
<evidence type="ECO:0000256" key="2">
    <source>
        <dbReference type="SAM" id="Phobius"/>
    </source>
</evidence>
<feature type="region of interest" description="Disordered" evidence="1">
    <location>
        <begin position="183"/>
        <end position="222"/>
    </location>
</feature>
<evidence type="ECO:0000313" key="4">
    <source>
        <dbReference type="Proteomes" id="UP001385951"/>
    </source>
</evidence>
<reference evidence="3 4" key="1">
    <citation type="submission" date="2022-09" db="EMBL/GenBank/DDBJ databases">
        <authorList>
            <person name="Palmer J.M."/>
        </authorList>
    </citation>
    <scope>NUCLEOTIDE SEQUENCE [LARGE SCALE GENOMIC DNA]</scope>
    <source>
        <strain evidence="3 4">DSM 7382</strain>
    </source>
</reference>
<dbReference type="AlphaFoldDB" id="A0AAW0GAN7"/>
<organism evidence="3 4">
    <name type="scientific">Cerrena zonata</name>
    <dbReference type="NCBI Taxonomy" id="2478898"/>
    <lineage>
        <taxon>Eukaryota</taxon>
        <taxon>Fungi</taxon>
        <taxon>Dikarya</taxon>
        <taxon>Basidiomycota</taxon>
        <taxon>Agaricomycotina</taxon>
        <taxon>Agaricomycetes</taxon>
        <taxon>Polyporales</taxon>
        <taxon>Cerrenaceae</taxon>
        <taxon>Cerrena</taxon>
    </lineage>
</organism>
<sequence>MTDQRHVPSLQYFPPNAWSQGKVIKCDGSTVSTTNTTMVSTTPGSHATFMFHGHLLTISGVKAPNSGQLKITANNQTFLIDLDSGSGGESCTVLFNQTFPVDLYRVNMTLLTGNTHTPSPEVKLTDISYFDMDGPLPSGTNTNSPKSSINRTVLIVLVVGGILAILILIPTISRFIRRRRISRSHRPDRTSEVQLTSNDPHHIGHPSSSSSSPPPPPLQPPLTQIVVLTTEEEDDGMCKRRTSTVLSYGRTDHLVSTTSASALRQNGANHPNHQPRSSDNAVQTQSHLSESSTRPLVREWTRPIPSSWKPPVREDTRPIPSSGRPTPKEETRPLPRTIGIAAYSTGGDSGNMNVPTVPAPSIHNPEPSDQVDTLVPLTPSHSAYPPSPPNENEVPTSPRVRRPLLRVDTTVSTLSVASSSRRTKKAKRGRESKPPVYSPGLQPPSYVQAVHLERVDV</sequence>
<feature type="compositionally biased region" description="Low complexity" evidence="1">
    <location>
        <begin position="409"/>
        <end position="420"/>
    </location>
</feature>
<feature type="compositionally biased region" description="Basic residues" evidence="1">
    <location>
        <begin position="421"/>
        <end position="430"/>
    </location>
</feature>
<keyword evidence="4" id="KW-1185">Reference proteome</keyword>
<dbReference type="Proteomes" id="UP001385951">
    <property type="component" value="Unassembled WGS sequence"/>
</dbReference>
<feature type="region of interest" description="Disordered" evidence="1">
    <location>
        <begin position="359"/>
        <end position="457"/>
    </location>
</feature>
<protein>
    <submittedName>
        <fullName evidence="3">Uncharacterized protein</fullName>
    </submittedName>
</protein>
<feature type="transmembrane region" description="Helical" evidence="2">
    <location>
        <begin position="153"/>
        <end position="176"/>
    </location>
</feature>
<keyword evidence="2" id="KW-1133">Transmembrane helix</keyword>
<feature type="region of interest" description="Disordered" evidence="1">
    <location>
        <begin position="264"/>
        <end position="336"/>
    </location>
</feature>
<keyword evidence="2" id="KW-0472">Membrane</keyword>
<dbReference type="EMBL" id="JASBNA010000010">
    <property type="protein sequence ID" value="KAK7688622.1"/>
    <property type="molecule type" value="Genomic_DNA"/>
</dbReference>
<evidence type="ECO:0000313" key="3">
    <source>
        <dbReference type="EMBL" id="KAK7688622.1"/>
    </source>
</evidence>
<dbReference type="Gene3D" id="2.60.120.260">
    <property type="entry name" value="Galactose-binding domain-like"/>
    <property type="match status" value="1"/>
</dbReference>
<feature type="compositionally biased region" description="Polar residues" evidence="1">
    <location>
        <begin position="264"/>
        <end position="294"/>
    </location>
</feature>